<comment type="caution">
    <text evidence="1">The sequence shown here is derived from an EMBL/GenBank/DDBJ whole genome shotgun (WGS) entry which is preliminary data.</text>
</comment>
<name>A0A8X6GD09_TRICU</name>
<sequence>MSLVILVPHGATQRWRDMSYVLHVKKFVDEDLLQEERYAYRPQDWEE</sequence>
<protein>
    <submittedName>
        <fullName evidence="1">Uncharacterized protein</fullName>
    </submittedName>
</protein>
<reference evidence="1" key="1">
    <citation type="submission" date="2020-07" db="EMBL/GenBank/DDBJ databases">
        <title>Multicomponent nature underlies the extraordinary mechanical properties of spider dragline silk.</title>
        <authorList>
            <person name="Kono N."/>
            <person name="Nakamura H."/>
            <person name="Mori M."/>
            <person name="Yoshida Y."/>
            <person name="Ohtoshi R."/>
            <person name="Malay A.D."/>
            <person name="Moran D.A.P."/>
            <person name="Tomita M."/>
            <person name="Numata K."/>
            <person name="Arakawa K."/>
        </authorList>
    </citation>
    <scope>NUCLEOTIDE SEQUENCE</scope>
</reference>
<keyword evidence="2" id="KW-1185">Reference proteome</keyword>
<feature type="non-terminal residue" evidence="1">
    <location>
        <position position="47"/>
    </location>
</feature>
<dbReference type="Proteomes" id="UP000887116">
    <property type="component" value="Unassembled WGS sequence"/>
</dbReference>
<accession>A0A8X6GD09</accession>
<dbReference type="AlphaFoldDB" id="A0A8X6GD09"/>
<dbReference type="EMBL" id="BMAO01035179">
    <property type="protein sequence ID" value="GFR01877.1"/>
    <property type="molecule type" value="Genomic_DNA"/>
</dbReference>
<organism evidence="1 2">
    <name type="scientific">Trichonephila clavata</name>
    <name type="common">Joro spider</name>
    <name type="synonym">Nephila clavata</name>
    <dbReference type="NCBI Taxonomy" id="2740835"/>
    <lineage>
        <taxon>Eukaryota</taxon>
        <taxon>Metazoa</taxon>
        <taxon>Ecdysozoa</taxon>
        <taxon>Arthropoda</taxon>
        <taxon>Chelicerata</taxon>
        <taxon>Arachnida</taxon>
        <taxon>Araneae</taxon>
        <taxon>Araneomorphae</taxon>
        <taxon>Entelegynae</taxon>
        <taxon>Araneoidea</taxon>
        <taxon>Nephilidae</taxon>
        <taxon>Trichonephila</taxon>
    </lineage>
</organism>
<proteinExistence type="predicted"/>
<evidence type="ECO:0000313" key="1">
    <source>
        <dbReference type="EMBL" id="GFR01877.1"/>
    </source>
</evidence>
<evidence type="ECO:0000313" key="2">
    <source>
        <dbReference type="Proteomes" id="UP000887116"/>
    </source>
</evidence>
<gene>
    <name evidence="1" type="ORF">TNCT_81441</name>
</gene>